<dbReference type="Proteomes" id="UP000306393">
    <property type="component" value="Unassembled WGS sequence"/>
</dbReference>
<dbReference type="GeneID" id="67478765"/>
<evidence type="ECO:0000313" key="8">
    <source>
        <dbReference type="EMBL" id="MBD8108289.1"/>
    </source>
</evidence>
<dbReference type="PROSITE" id="PS50249">
    <property type="entry name" value="MPN"/>
    <property type="match status" value="1"/>
</dbReference>
<keyword evidence="11" id="KW-1185">Reference proteome</keyword>
<dbReference type="InterPro" id="IPR037518">
    <property type="entry name" value="MPN"/>
</dbReference>
<dbReference type="SUPFAM" id="SSF47781">
    <property type="entry name" value="RuvA domain 2-like"/>
    <property type="match status" value="1"/>
</dbReference>
<evidence type="ECO:0000313" key="11">
    <source>
        <dbReference type="Proteomes" id="UP000661012"/>
    </source>
</evidence>
<comment type="similarity">
    <text evidence="6">Belongs to the UPF0758 family. YicR subfamily.</text>
</comment>
<dbReference type="GO" id="GO:0046872">
    <property type="term" value="F:metal ion binding"/>
    <property type="evidence" value="ECO:0007669"/>
    <property type="project" value="UniProtKB-KW"/>
</dbReference>
<dbReference type="HAMAP" id="MF_00018">
    <property type="entry name" value="UPF0758_YicR"/>
    <property type="match status" value="1"/>
</dbReference>
<protein>
    <recommendedName>
        <fullName evidence="6">UPF0758 protein EpCFBP13511_16690</fullName>
    </recommendedName>
</protein>
<keyword evidence="1" id="KW-0645">Protease</keyword>
<comment type="caution">
    <text evidence="9">The sequence shown here is derived from an EMBL/GenBank/DDBJ whole genome shotgun (WGS) entry which is preliminary data.</text>
</comment>
<evidence type="ECO:0000256" key="4">
    <source>
        <dbReference type="ARBA" id="ARBA00022833"/>
    </source>
</evidence>
<dbReference type="PANTHER" id="PTHR30471">
    <property type="entry name" value="DNA REPAIR PROTEIN RADC"/>
    <property type="match status" value="1"/>
</dbReference>
<dbReference type="InterPro" id="IPR025657">
    <property type="entry name" value="RadC_JAB"/>
</dbReference>
<evidence type="ECO:0000259" key="7">
    <source>
        <dbReference type="PROSITE" id="PS50249"/>
    </source>
</evidence>
<keyword evidence="4" id="KW-0862">Zinc</keyword>
<feature type="domain" description="MPN" evidence="7">
    <location>
        <begin position="101"/>
        <end position="223"/>
    </location>
</feature>
<dbReference type="PANTHER" id="PTHR30471:SF3">
    <property type="entry name" value="UPF0758 PROTEIN YEES-RELATED"/>
    <property type="match status" value="1"/>
</dbReference>
<dbReference type="InterPro" id="IPR001405">
    <property type="entry name" value="UPF0758"/>
</dbReference>
<keyword evidence="3" id="KW-0378">Hydrolase</keyword>
<dbReference type="AlphaFoldDB" id="A0A4U3F2V2"/>
<dbReference type="Gene3D" id="3.40.140.10">
    <property type="entry name" value="Cytidine Deaminase, domain 2"/>
    <property type="match status" value="1"/>
</dbReference>
<dbReference type="InterPro" id="IPR046778">
    <property type="entry name" value="UPF0758_N"/>
</dbReference>
<name>A0A4U3F2V2_9GAMM</name>
<dbReference type="OrthoDB" id="9804482at2"/>
<dbReference type="InterPro" id="IPR010994">
    <property type="entry name" value="RuvA_2-like"/>
</dbReference>
<reference evidence="8 11" key="2">
    <citation type="journal article" date="2020" name="FEMS Microbiol. Ecol.">
        <title>Temporal dynamics of bacterial communities during seed development and maturation.</title>
        <authorList>
            <person name="Chesneau G."/>
            <person name="Torres-Cortes G."/>
            <person name="Briand M."/>
            <person name="Darrasse A."/>
            <person name="Preveaux A."/>
            <person name="Marais C."/>
            <person name="Jacques M.A."/>
            <person name="Shade A."/>
            <person name="Barret M."/>
        </authorList>
    </citation>
    <scope>NUCLEOTIDE SEQUENCE [LARGE SCALE GENOMIC DNA]</scope>
    <source>
        <strain evidence="8 11">CFBP13732</strain>
    </source>
</reference>
<dbReference type="EMBL" id="QGAC01000016">
    <property type="protein sequence ID" value="TKJ87641.1"/>
    <property type="molecule type" value="Genomic_DNA"/>
</dbReference>
<dbReference type="CDD" id="cd08071">
    <property type="entry name" value="MPN_DUF2466"/>
    <property type="match status" value="1"/>
</dbReference>
<dbReference type="Pfam" id="PF04002">
    <property type="entry name" value="RadC"/>
    <property type="match status" value="1"/>
</dbReference>
<evidence type="ECO:0000256" key="6">
    <source>
        <dbReference type="HAMAP-Rule" id="MF_00018"/>
    </source>
</evidence>
<dbReference type="EMBL" id="JACYNN010000016">
    <property type="protein sequence ID" value="MBD8108289.1"/>
    <property type="molecule type" value="Genomic_DNA"/>
</dbReference>
<keyword evidence="2" id="KW-0479">Metal-binding</keyword>
<sequence length="223" mass="25170">MNEHWLGLPPREKLSECGAQALSDVELLAIFLRIGSRGVHVMALAEQLLDKFGSLHRLLTAPPEDLKAIYGMGTAKYAQLNAVAELARRCFTCREALENRVVSSTGQMLDYFNSSLAHREREIFQVVFFDNQHRIIHTSEMFSGTFNSVEVHPREIVREALKRNAAALILAHNHPSGLAEPSRADRHITQQIVRACSLMNIRVLDHIVIGRGEYVSFAERSWL</sequence>
<keyword evidence="5" id="KW-0482">Metalloprotease</keyword>
<dbReference type="STRING" id="1219360.GCA_001571305_03189"/>
<dbReference type="SUPFAM" id="SSF102712">
    <property type="entry name" value="JAB1/MPN domain"/>
    <property type="match status" value="1"/>
</dbReference>
<dbReference type="Gene3D" id="1.10.150.20">
    <property type="entry name" value="5' to 3' exonuclease, C-terminal subdomain"/>
    <property type="match status" value="1"/>
</dbReference>
<proteinExistence type="inferred from homology"/>
<dbReference type="NCBIfam" id="NF000642">
    <property type="entry name" value="PRK00024.1"/>
    <property type="match status" value="1"/>
</dbReference>
<reference evidence="9 10" key="1">
    <citation type="journal article" date="2019" name="Sci. Rep.">
        <title>Differences in resource use lead to coexistence of seed-transmitted microbial populations.</title>
        <authorList>
            <person name="Torres-Cortes G."/>
            <person name="Garcia B.J."/>
            <person name="Compant S."/>
            <person name="Rezki S."/>
            <person name="Jones P."/>
            <person name="Preveaux A."/>
            <person name="Briand M."/>
            <person name="Roulet A."/>
            <person name="Bouchez O."/>
            <person name="Jacobson D."/>
            <person name="Barret M."/>
        </authorList>
    </citation>
    <scope>NUCLEOTIDE SEQUENCE [LARGE SCALE GENOMIC DNA]</scope>
    <source>
        <strain evidence="9 10">CFBP13511</strain>
    </source>
</reference>
<dbReference type="InterPro" id="IPR020891">
    <property type="entry name" value="UPF0758_CS"/>
</dbReference>
<evidence type="ECO:0000256" key="1">
    <source>
        <dbReference type="ARBA" id="ARBA00022670"/>
    </source>
</evidence>
<accession>A0A4U3F2V2</accession>
<gene>
    <name evidence="8" type="primary">radC</name>
    <name evidence="9" type="ORF">EpCFBP13511_16690</name>
    <name evidence="8" type="ORF">IFT93_18010</name>
</gene>
<evidence type="ECO:0000256" key="3">
    <source>
        <dbReference type="ARBA" id="ARBA00022801"/>
    </source>
</evidence>
<dbReference type="Proteomes" id="UP000661012">
    <property type="component" value="Unassembled WGS sequence"/>
</dbReference>
<evidence type="ECO:0000256" key="5">
    <source>
        <dbReference type="ARBA" id="ARBA00023049"/>
    </source>
</evidence>
<evidence type="ECO:0000256" key="2">
    <source>
        <dbReference type="ARBA" id="ARBA00022723"/>
    </source>
</evidence>
<dbReference type="NCBIfam" id="TIGR00608">
    <property type="entry name" value="radc"/>
    <property type="match status" value="1"/>
</dbReference>
<dbReference type="Pfam" id="PF20582">
    <property type="entry name" value="UPF0758_N"/>
    <property type="match status" value="1"/>
</dbReference>
<dbReference type="GO" id="GO:0006508">
    <property type="term" value="P:proteolysis"/>
    <property type="evidence" value="ECO:0007669"/>
    <property type="project" value="UniProtKB-KW"/>
</dbReference>
<dbReference type="PROSITE" id="PS01302">
    <property type="entry name" value="UPF0758"/>
    <property type="match status" value="1"/>
</dbReference>
<dbReference type="InterPro" id="IPR022820">
    <property type="entry name" value="UPF0758_YicR"/>
</dbReference>
<evidence type="ECO:0000313" key="9">
    <source>
        <dbReference type="EMBL" id="TKJ87641.1"/>
    </source>
</evidence>
<organism evidence="9 10">
    <name type="scientific">Erwinia persicina</name>
    <dbReference type="NCBI Taxonomy" id="55211"/>
    <lineage>
        <taxon>Bacteria</taxon>
        <taxon>Pseudomonadati</taxon>
        <taxon>Pseudomonadota</taxon>
        <taxon>Gammaproteobacteria</taxon>
        <taxon>Enterobacterales</taxon>
        <taxon>Erwiniaceae</taxon>
        <taxon>Erwinia</taxon>
    </lineage>
</organism>
<evidence type="ECO:0000313" key="10">
    <source>
        <dbReference type="Proteomes" id="UP000306393"/>
    </source>
</evidence>
<dbReference type="GO" id="GO:0008237">
    <property type="term" value="F:metallopeptidase activity"/>
    <property type="evidence" value="ECO:0007669"/>
    <property type="project" value="UniProtKB-KW"/>
</dbReference>
<dbReference type="RefSeq" id="WP_062746925.1">
    <property type="nucleotide sequence ID" value="NZ_CP082141.1"/>
</dbReference>